<evidence type="ECO:0000259" key="2">
    <source>
        <dbReference type="Pfam" id="PF17667"/>
    </source>
</evidence>
<dbReference type="GeneID" id="64633832"/>
<evidence type="ECO:0000313" key="3">
    <source>
        <dbReference type="EMBL" id="KAG1819011.1"/>
    </source>
</evidence>
<accession>A0A9P7EDQ9</accession>
<keyword evidence="4" id="KW-1185">Reference proteome</keyword>
<evidence type="ECO:0000313" key="4">
    <source>
        <dbReference type="Proteomes" id="UP000807769"/>
    </source>
</evidence>
<dbReference type="RefSeq" id="XP_041194688.1">
    <property type="nucleotide sequence ID" value="XM_041339816.1"/>
</dbReference>
<proteinExistence type="predicted"/>
<reference evidence="3" key="1">
    <citation type="journal article" date="2020" name="New Phytol.">
        <title>Comparative genomics reveals dynamic genome evolution in host specialist ectomycorrhizal fungi.</title>
        <authorList>
            <person name="Lofgren L.A."/>
            <person name="Nguyen N.H."/>
            <person name="Vilgalys R."/>
            <person name="Ruytinx J."/>
            <person name="Liao H.L."/>
            <person name="Branco S."/>
            <person name="Kuo A."/>
            <person name="LaButti K."/>
            <person name="Lipzen A."/>
            <person name="Andreopoulos W."/>
            <person name="Pangilinan J."/>
            <person name="Riley R."/>
            <person name="Hundley H."/>
            <person name="Na H."/>
            <person name="Barry K."/>
            <person name="Grigoriev I.V."/>
            <person name="Stajich J.E."/>
            <person name="Kennedy P.G."/>
        </authorList>
    </citation>
    <scope>NUCLEOTIDE SEQUENCE</scope>
    <source>
        <strain evidence="3">MN1</strain>
    </source>
</reference>
<gene>
    <name evidence="3" type="ORF">BJ212DRAFT_1479139</name>
</gene>
<evidence type="ECO:0000256" key="1">
    <source>
        <dbReference type="SAM" id="MobiDB-lite"/>
    </source>
</evidence>
<protein>
    <recommendedName>
        <fullName evidence="2">Fungal-type protein kinase domain-containing protein</fullName>
    </recommendedName>
</protein>
<comment type="caution">
    <text evidence="3">The sequence shown here is derived from an EMBL/GenBank/DDBJ whole genome shotgun (WGS) entry which is preliminary data.</text>
</comment>
<sequence>MASFFRMVDNGIKLSSLLSIPDISDVHTMNKITSDELNRLVMHEDAPEASQLLGYLLSHIFKPFKVPLPHVSELQIPLKKIIHPNEHVRLQYHGLLPDSLVPLYNIEMSTWNWDLPVTPPGGGSDSDTSGSSHGAPVSQDPEDAESVTYEEFFASFMNALAGCLSASQPLLESKCYATHTWSAANAHKALPGSEIKYKPDLVLSDDITAKWGNIRVSADPATSTSESLNEMLGSQDPSSDNNLESVVSDSSSEECLTDPEDAHEGNSNESTMQMEESPPSLPPDLTESISSVTPYASQFPYSVHSPEPCGKIRIGDAMYIIKRILSASQGLVGCGSICYLASLGDEDFIIKDHWVLGKWDNVILNEIEMMKLMQGVPGVPELVDYWLVMTSDGKVDIT</sequence>
<feature type="domain" description="Fungal-type protein kinase" evidence="2">
    <location>
        <begin position="317"/>
        <end position="397"/>
    </location>
</feature>
<name>A0A9P7EDQ9_9AGAM</name>
<dbReference type="Proteomes" id="UP000807769">
    <property type="component" value="Unassembled WGS sequence"/>
</dbReference>
<feature type="region of interest" description="Disordered" evidence="1">
    <location>
        <begin position="218"/>
        <end position="285"/>
    </location>
</feature>
<feature type="compositionally biased region" description="Low complexity" evidence="1">
    <location>
        <begin position="238"/>
        <end position="250"/>
    </location>
</feature>
<feature type="region of interest" description="Disordered" evidence="1">
    <location>
        <begin position="117"/>
        <end position="143"/>
    </location>
</feature>
<dbReference type="Pfam" id="PF17667">
    <property type="entry name" value="Pkinase_fungal"/>
    <property type="match status" value="1"/>
</dbReference>
<organism evidence="3 4">
    <name type="scientific">Suillus subaureus</name>
    <dbReference type="NCBI Taxonomy" id="48587"/>
    <lineage>
        <taxon>Eukaryota</taxon>
        <taxon>Fungi</taxon>
        <taxon>Dikarya</taxon>
        <taxon>Basidiomycota</taxon>
        <taxon>Agaricomycotina</taxon>
        <taxon>Agaricomycetes</taxon>
        <taxon>Agaricomycetidae</taxon>
        <taxon>Boletales</taxon>
        <taxon>Suillineae</taxon>
        <taxon>Suillaceae</taxon>
        <taxon>Suillus</taxon>
    </lineage>
</organism>
<dbReference type="OrthoDB" id="2687734at2759"/>
<dbReference type="InterPro" id="IPR040976">
    <property type="entry name" value="Pkinase_fungal"/>
</dbReference>
<dbReference type="EMBL" id="JABBWG010000010">
    <property type="protein sequence ID" value="KAG1819011.1"/>
    <property type="molecule type" value="Genomic_DNA"/>
</dbReference>
<dbReference type="AlphaFoldDB" id="A0A9P7EDQ9"/>